<keyword evidence="5 8" id="KW-1133">Transmembrane helix</keyword>
<gene>
    <name evidence="9" type="ORF">GTZ93_02010</name>
</gene>
<dbReference type="Pfam" id="PF02472">
    <property type="entry name" value="ExbD"/>
    <property type="match status" value="1"/>
</dbReference>
<comment type="similarity">
    <text evidence="2 7">Belongs to the ExbD/TolR family.</text>
</comment>
<evidence type="ECO:0000256" key="1">
    <source>
        <dbReference type="ARBA" id="ARBA00004162"/>
    </source>
</evidence>
<evidence type="ECO:0000256" key="7">
    <source>
        <dbReference type="RuleBase" id="RU003879"/>
    </source>
</evidence>
<evidence type="ECO:0000256" key="3">
    <source>
        <dbReference type="ARBA" id="ARBA00022475"/>
    </source>
</evidence>
<name>A0A7X4Y4T7_9BACT</name>
<dbReference type="GO" id="GO:0022857">
    <property type="term" value="F:transmembrane transporter activity"/>
    <property type="evidence" value="ECO:0007669"/>
    <property type="project" value="InterPro"/>
</dbReference>
<reference evidence="9 10" key="1">
    <citation type="submission" date="2020-01" db="EMBL/GenBank/DDBJ databases">
        <title>The draft genome sequence of Corallococcus exiguus DSM 14696.</title>
        <authorList>
            <person name="Zhang X."/>
            <person name="Zhu H."/>
        </authorList>
    </citation>
    <scope>NUCLEOTIDE SEQUENCE [LARGE SCALE GENOMIC DNA]</scope>
    <source>
        <strain evidence="9 10">DSM 14696</strain>
    </source>
</reference>
<dbReference type="Proteomes" id="UP000537825">
    <property type="component" value="Unassembled WGS sequence"/>
</dbReference>
<evidence type="ECO:0000256" key="5">
    <source>
        <dbReference type="ARBA" id="ARBA00022989"/>
    </source>
</evidence>
<evidence type="ECO:0000313" key="10">
    <source>
        <dbReference type="Proteomes" id="UP000537825"/>
    </source>
</evidence>
<evidence type="ECO:0000256" key="8">
    <source>
        <dbReference type="SAM" id="Phobius"/>
    </source>
</evidence>
<keyword evidence="6 8" id="KW-0472">Membrane</keyword>
<keyword evidence="10" id="KW-1185">Reference proteome</keyword>
<dbReference type="InterPro" id="IPR003400">
    <property type="entry name" value="ExbD"/>
</dbReference>
<dbReference type="EMBL" id="JAAAPK010000001">
    <property type="protein sequence ID" value="NBC38590.1"/>
    <property type="molecule type" value="Genomic_DNA"/>
</dbReference>
<organism evidence="9 10">
    <name type="scientific">Corallococcus exiguus</name>
    <dbReference type="NCBI Taxonomy" id="83462"/>
    <lineage>
        <taxon>Bacteria</taxon>
        <taxon>Pseudomonadati</taxon>
        <taxon>Myxococcota</taxon>
        <taxon>Myxococcia</taxon>
        <taxon>Myxococcales</taxon>
        <taxon>Cystobacterineae</taxon>
        <taxon>Myxococcaceae</taxon>
        <taxon>Corallococcus</taxon>
    </lineage>
</organism>
<evidence type="ECO:0000256" key="4">
    <source>
        <dbReference type="ARBA" id="ARBA00022692"/>
    </source>
</evidence>
<feature type="transmembrane region" description="Helical" evidence="8">
    <location>
        <begin position="21"/>
        <end position="42"/>
    </location>
</feature>
<evidence type="ECO:0000313" key="9">
    <source>
        <dbReference type="EMBL" id="NBC38590.1"/>
    </source>
</evidence>
<keyword evidence="7" id="KW-0653">Protein transport</keyword>
<sequence>MHARRPVVVKPQSGIQSDINVTPLVDVVLVLLIIFMVVTPLMRGEFQLQLPFAQTSPTEEPPPSKELAPGLIRLTADGSLLLEGEPVSEAEFVPRLRAFLEARPKGQRGLFFQPDARAPYTRLISALDGAKAAGAEALGLSVQNP</sequence>
<evidence type="ECO:0000256" key="6">
    <source>
        <dbReference type="ARBA" id="ARBA00023136"/>
    </source>
</evidence>
<comment type="subcellular location">
    <subcellularLocation>
        <location evidence="1">Cell membrane</location>
        <topology evidence="1">Single-pass membrane protein</topology>
    </subcellularLocation>
    <subcellularLocation>
        <location evidence="7">Cell membrane</location>
        <topology evidence="7">Single-pass type II membrane protein</topology>
    </subcellularLocation>
</comment>
<dbReference type="RefSeq" id="WP_139915735.1">
    <property type="nucleotide sequence ID" value="NZ_CBCSLE010000029.1"/>
</dbReference>
<dbReference type="AlphaFoldDB" id="A0A7X4Y4T7"/>
<dbReference type="GO" id="GO:0015031">
    <property type="term" value="P:protein transport"/>
    <property type="evidence" value="ECO:0007669"/>
    <property type="project" value="UniProtKB-KW"/>
</dbReference>
<keyword evidence="3" id="KW-1003">Cell membrane</keyword>
<dbReference type="Gene3D" id="3.30.420.270">
    <property type="match status" value="1"/>
</dbReference>
<evidence type="ECO:0000256" key="2">
    <source>
        <dbReference type="ARBA" id="ARBA00005811"/>
    </source>
</evidence>
<accession>A0A7X4Y4T7</accession>
<keyword evidence="4 7" id="KW-0812">Transmembrane</keyword>
<keyword evidence="7" id="KW-0813">Transport</keyword>
<dbReference type="PANTHER" id="PTHR30558">
    <property type="entry name" value="EXBD MEMBRANE COMPONENT OF PMF-DRIVEN MACROMOLECULE IMPORT SYSTEM"/>
    <property type="match status" value="1"/>
</dbReference>
<proteinExistence type="inferred from homology"/>
<dbReference type="GO" id="GO:0005886">
    <property type="term" value="C:plasma membrane"/>
    <property type="evidence" value="ECO:0007669"/>
    <property type="project" value="UniProtKB-SubCell"/>
</dbReference>
<comment type="caution">
    <text evidence="9">The sequence shown here is derived from an EMBL/GenBank/DDBJ whole genome shotgun (WGS) entry which is preliminary data.</text>
</comment>
<protein>
    <submittedName>
        <fullName evidence="9">Biopolymer transporter ExbD</fullName>
    </submittedName>
</protein>